<dbReference type="Gene3D" id="6.10.140.140">
    <property type="match status" value="1"/>
</dbReference>
<dbReference type="InterPro" id="IPR050169">
    <property type="entry name" value="Krueppel_C2H2_ZnF"/>
</dbReference>
<organism evidence="2 3">
    <name type="scientific">Cervus elaphus hippelaphus</name>
    <name type="common">European red deer</name>
    <dbReference type="NCBI Taxonomy" id="46360"/>
    <lineage>
        <taxon>Eukaryota</taxon>
        <taxon>Metazoa</taxon>
        <taxon>Chordata</taxon>
        <taxon>Craniata</taxon>
        <taxon>Vertebrata</taxon>
        <taxon>Euteleostomi</taxon>
        <taxon>Mammalia</taxon>
        <taxon>Eutheria</taxon>
        <taxon>Laurasiatheria</taxon>
        <taxon>Artiodactyla</taxon>
        <taxon>Ruminantia</taxon>
        <taxon>Pecora</taxon>
        <taxon>Cervidae</taxon>
        <taxon>Cervinae</taxon>
        <taxon>Cervus</taxon>
    </lineage>
</organism>
<dbReference type="InterPro" id="IPR001909">
    <property type="entry name" value="KRAB"/>
</dbReference>
<dbReference type="CDD" id="cd07765">
    <property type="entry name" value="KRAB_A-box"/>
    <property type="match status" value="1"/>
</dbReference>
<dbReference type="PANTHER" id="PTHR23232">
    <property type="entry name" value="KRAB DOMAIN C2H2 ZINC FINGER"/>
    <property type="match status" value="1"/>
</dbReference>
<dbReference type="Proteomes" id="UP000242450">
    <property type="component" value="Chromosome 4"/>
</dbReference>
<dbReference type="PROSITE" id="PS50805">
    <property type="entry name" value="KRAB"/>
    <property type="match status" value="1"/>
</dbReference>
<protein>
    <recommendedName>
        <fullName evidence="1">KRAB domain-containing protein</fullName>
    </recommendedName>
</protein>
<dbReference type="Pfam" id="PF01352">
    <property type="entry name" value="KRAB"/>
    <property type="match status" value="1"/>
</dbReference>
<dbReference type="SUPFAM" id="SSF109640">
    <property type="entry name" value="KRAB domain (Kruppel-associated box)"/>
    <property type="match status" value="1"/>
</dbReference>
<feature type="domain" description="KRAB" evidence="1">
    <location>
        <begin position="14"/>
        <end position="63"/>
    </location>
</feature>
<dbReference type="OrthoDB" id="9837816at2759"/>
<evidence type="ECO:0000313" key="2">
    <source>
        <dbReference type="EMBL" id="OWK15733.1"/>
    </source>
</evidence>
<dbReference type="InterPro" id="IPR036051">
    <property type="entry name" value="KRAB_dom_sf"/>
</dbReference>
<gene>
    <name evidence="2" type="ORF">Celaphus_00004927</name>
</gene>
<reference evidence="2 3" key="1">
    <citation type="journal article" date="2018" name="Mol. Genet. Genomics">
        <title>The red deer Cervus elaphus genome CerEla1.0: sequencing, annotating, genes, and chromosomes.</title>
        <authorList>
            <person name="Bana N.A."/>
            <person name="Nyiri A."/>
            <person name="Nagy J."/>
            <person name="Frank K."/>
            <person name="Nagy T."/>
            <person name="Steger V."/>
            <person name="Schiller M."/>
            <person name="Lakatos P."/>
            <person name="Sugar L."/>
            <person name="Horn P."/>
            <person name="Barta E."/>
            <person name="Orosz L."/>
        </authorList>
    </citation>
    <scope>NUCLEOTIDE SEQUENCE [LARGE SCALE GENOMIC DNA]</scope>
    <source>
        <strain evidence="2">Hungarian</strain>
    </source>
</reference>
<evidence type="ECO:0000313" key="3">
    <source>
        <dbReference type="Proteomes" id="UP000242450"/>
    </source>
</evidence>
<dbReference type="EMBL" id="MKHE01000004">
    <property type="protein sequence ID" value="OWK15733.1"/>
    <property type="molecule type" value="Genomic_DNA"/>
</dbReference>
<keyword evidence="3" id="KW-1185">Reference proteome</keyword>
<dbReference type="PANTHER" id="PTHR23232:SF159">
    <property type="entry name" value="KRAB DOMAIN-CONTAINING PROTEIN"/>
    <property type="match status" value="1"/>
</dbReference>
<dbReference type="SMART" id="SM00349">
    <property type="entry name" value="KRAB"/>
    <property type="match status" value="1"/>
</dbReference>
<name>A0A212DBW0_CEREH</name>
<comment type="caution">
    <text evidence="2">The sequence shown here is derived from an EMBL/GenBank/DDBJ whole genome shotgun (WGS) entry which is preliminary data.</text>
</comment>
<dbReference type="GO" id="GO:0006355">
    <property type="term" value="P:regulation of DNA-templated transcription"/>
    <property type="evidence" value="ECO:0007669"/>
    <property type="project" value="InterPro"/>
</dbReference>
<dbReference type="AlphaFoldDB" id="A0A212DBW0"/>
<sequence>MAAAALSALHQGSVTFEDVAMYFSWEEWCLLDEAQIQLYLDVMLENFALVCMLGKACTPTSIL</sequence>
<accession>A0A212DBW0</accession>
<proteinExistence type="predicted"/>
<evidence type="ECO:0000259" key="1">
    <source>
        <dbReference type="PROSITE" id="PS50805"/>
    </source>
</evidence>